<dbReference type="Proteomes" id="UP001500618">
    <property type="component" value="Unassembled WGS sequence"/>
</dbReference>
<keyword evidence="1" id="KW-0238">DNA-binding</keyword>
<evidence type="ECO:0000313" key="3">
    <source>
        <dbReference type="EMBL" id="GAA1664030.1"/>
    </source>
</evidence>
<dbReference type="PANTHER" id="PTHR30204:SF93">
    <property type="entry name" value="HTH MERR-TYPE DOMAIN-CONTAINING PROTEIN"/>
    <property type="match status" value="1"/>
</dbReference>
<evidence type="ECO:0000259" key="2">
    <source>
        <dbReference type="PROSITE" id="PS50937"/>
    </source>
</evidence>
<evidence type="ECO:0000313" key="4">
    <source>
        <dbReference type="Proteomes" id="UP001500618"/>
    </source>
</evidence>
<dbReference type="PROSITE" id="PS50937">
    <property type="entry name" value="HTH_MERR_2"/>
    <property type="match status" value="1"/>
</dbReference>
<dbReference type="EMBL" id="BAAANY010000004">
    <property type="protein sequence ID" value="GAA1664030.1"/>
    <property type="molecule type" value="Genomic_DNA"/>
</dbReference>
<evidence type="ECO:0000256" key="1">
    <source>
        <dbReference type="ARBA" id="ARBA00023125"/>
    </source>
</evidence>
<dbReference type="SUPFAM" id="SSF46955">
    <property type="entry name" value="Putative DNA-binding domain"/>
    <property type="match status" value="1"/>
</dbReference>
<protein>
    <submittedName>
        <fullName evidence="3">MerR family transcriptional regulator</fullName>
    </submittedName>
</protein>
<name>A0ABN2G267_9ACTN</name>
<dbReference type="PRINTS" id="PR00040">
    <property type="entry name" value="HTHMERR"/>
</dbReference>
<reference evidence="3 4" key="1">
    <citation type="journal article" date="2019" name="Int. J. Syst. Evol. Microbiol.">
        <title>The Global Catalogue of Microorganisms (GCM) 10K type strain sequencing project: providing services to taxonomists for standard genome sequencing and annotation.</title>
        <authorList>
            <consortium name="The Broad Institute Genomics Platform"/>
            <consortium name="The Broad Institute Genome Sequencing Center for Infectious Disease"/>
            <person name="Wu L."/>
            <person name="Ma J."/>
        </authorList>
    </citation>
    <scope>NUCLEOTIDE SEQUENCE [LARGE SCALE GENOMIC DNA]</scope>
    <source>
        <strain evidence="3 4">JCM 14718</strain>
    </source>
</reference>
<gene>
    <name evidence="3" type="ORF">GCM10009765_11950</name>
</gene>
<sequence length="224" mass="24123">MSRVPDLTIDELAHQTGTKTSTLRLYQSKGLLDPPEVRGRVGYYSSAHVERLQAIGSLQRRGYSLAAIKELFDGHRRGAHLDELLGIAQGRPAAELDPARFLALFPDGEIDPAVITRAVDLGLMEVAPDGSSVRAPSPTFLEVGLTLAEHGVPPAVALDEFEALTADVSRIADRYVALFARYVAGDRPAELTAAVTRFRALAGDAVREALERALDQAAARWAGE</sequence>
<dbReference type="InterPro" id="IPR009061">
    <property type="entry name" value="DNA-bd_dom_put_sf"/>
</dbReference>
<accession>A0ABN2G267</accession>
<comment type="caution">
    <text evidence="3">The sequence shown here is derived from an EMBL/GenBank/DDBJ whole genome shotgun (WGS) entry which is preliminary data.</text>
</comment>
<dbReference type="InterPro" id="IPR000551">
    <property type="entry name" value="MerR-type_HTH_dom"/>
</dbReference>
<dbReference type="SMART" id="SM00422">
    <property type="entry name" value="HTH_MERR"/>
    <property type="match status" value="1"/>
</dbReference>
<dbReference type="Gene3D" id="1.10.1660.10">
    <property type="match status" value="1"/>
</dbReference>
<organism evidence="3 4">
    <name type="scientific">Fodinicola feengrottensis</name>
    <dbReference type="NCBI Taxonomy" id="435914"/>
    <lineage>
        <taxon>Bacteria</taxon>
        <taxon>Bacillati</taxon>
        <taxon>Actinomycetota</taxon>
        <taxon>Actinomycetes</taxon>
        <taxon>Mycobacteriales</taxon>
        <taxon>Fodinicola</taxon>
    </lineage>
</organism>
<dbReference type="InterPro" id="IPR047057">
    <property type="entry name" value="MerR_fam"/>
</dbReference>
<proteinExistence type="predicted"/>
<dbReference type="Pfam" id="PF13411">
    <property type="entry name" value="MerR_1"/>
    <property type="match status" value="1"/>
</dbReference>
<keyword evidence="4" id="KW-1185">Reference proteome</keyword>
<feature type="domain" description="HTH merR-type" evidence="2">
    <location>
        <begin position="6"/>
        <end position="74"/>
    </location>
</feature>
<dbReference type="PANTHER" id="PTHR30204">
    <property type="entry name" value="REDOX-CYCLING DRUG-SENSING TRANSCRIPTIONAL ACTIVATOR SOXR"/>
    <property type="match status" value="1"/>
</dbReference>